<dbReference type="Gene3D" id="1.10.1220.10">
    <property type="entry name" value="Met repressor-like"/>
    <property type="match status" value="1"/>
</dbReference>
<dbReference type="SUPFAM" id="SSF47598">
    <property type="entry name" value="Ribbon-helix-helix"/>
    <property type="match status" value="1"/>
</dbReference>
<dbReference type="Proteomes" id="UP000886076">
    <property type="component" value="Unassembled WGS sequence"/>
</dbReference>
<dbReference type="AlphaFoldDB" id="A0A2J6N7V8"/>
<dbReference type="InterPro" id="IPR002145">
    <property type="entry name" value="CopG"/>
</dbReference>
<dbReference type="Proteomes" id="UP000652307">
    <property type="component" value="Unassembled WGS sequence"/>
</dbReference>
<dbReference type="GeneID" id="12450062"/>
<evidence type="ECO:0000313" key="4">
    <source>
        <dbReference type="EMBL" id="PMB75488.1"/>
    </source>
</evidence>
<reference evidence="4 5" key="1">
    <citation type="submission" date="2018-01" db="EMBL/GenBank/DDBJ databases">
        <title>Metagenomic assembled genomes from two thermal pools in the Uzon Caldera, Kamchatka, Russia.</title>
        <authorList>
            <person name="Wilkins L."/>
            <person name="Ettinger C."/>
        </authorList>
    </citation>
    <scope>NUCLEOTIDE SEQUENCE [LARGE SCALE GENOMIC DNA]</scope>
    <source>
        <strain evidence="4">ZAV-06</strain>
    </source>
</reference>
<dbReference type="Pfam" id="PF01402">
    <property type="entry name" value="RHH_1"/>
    <property type="match status" value="1"/>
</dbReference>
<dbReference type="EMBL" id="JADEZV010000003">
    <property type="protein sequence ID" value="MBE9391484.1"/>
    <property type="molecule type" value="Genomic_DNA"/>
</dbReference>
<name>A0A2J6N7V8_9CREN</name>
<dbReference type="InterPro" id="IPR013321">
    <property type="entry name" value="Arc_rbn_hlx_hlx"/>
</dbReference>
<accession>A0A2J6N7V8</accession>
<gene>
    <name evidence="4" type="ORF">C0188_03150</name>
    <name evidence="2" type="ORF">ENO39_03380</name>
    <name evidence="3" type="ORF">IOK49_05285</name>
</gene>
<dbReference type="CDD" id="cd22231">
    <property type="entry name" value="RHH_NikR_HicB-like"/>
    <property type="match status" value="1"/>
</dbReference>
<reference evidence="2" key="2">
    <citation type="journal article" date="2020" name="mSystems">
        <title>Genome- and Community-Level Interaction Insights into Carbon Utilization and Element Cycling Functions of Hydrothermarchaeota in Hydrothermal Sediment.</title>
        <authorList>
            <person name="Zhou Z."/>
            <person name="Liu Y."/>
            <person name="Xu W."/>
            <person name="Pan J."/>
            <person name="Luo Z.H."/>
            <person name="Li M."/>
        </authorList>
    </citation>
    <scope>NUCLEOTIDE SEQUENCE [LARGE SCALE GENOMIC DNA]</scope>
    <source>
        <strain evidence="2">SpSt-1261</strain>
    </source>
</reference>
<evidence type="ECO:0000313" key="3">
    <source>
        <dbReference type="EMBL" id="MBE9391484.1"/>
    </source>
</evidence>
<evidence type="ECO:0000313" key="2">
    <source>
        <dbReference type="EMBL" id="HEW64080.1"/>
    </source>
</evidence>
<dbReference type="EMBL" id="DSFH01000047">
    <property type="protein sequence ID" value="HEW64080.1"/>
    <property type="molecule type" value="Genomic_DNA"/>
</dbReference>
<dbReference type="EMBL" id="PNIM01000014">
    <property type="protein sequence ID" value="PMB75488.1"/>
    <property type="molecule type" value="Genomic_DNA"/>
</dbReference>
<dbReference type="InterPro" id="IPR010985">
    <property type="entry name" value="Ribbon_hlx_hlx"/>
</dbReference>
<dbReference type="PANTHER" id="PTHR36215:SF1">
    <property type="entry name" value="BLL4998 PROTEIN"/>
    <property type="match status" value="1"/>
</dbReference>
<dbReference type="RefSeq" id="WP_148683665.1">
    <property type="nucleotide sequence ID" value="NZ_DSFH01000047.1"/>
</dbReference>
<proteinExistence type="predicted"/>
<feature type="domain" description="Ribbon-helix-helix protein CopG" evidence="1">
    <location>
        <begin position="8"/>
        <end position="41"/>
    </location>
</feature>
<evidence type="ECO:0000259" key="1">
    <source>
        <dbReference type="Pfam" id="PF01402"/>
    </source>
</evidence>
<reference evidence="3" key="3">
    <citation type="submission" date="2020-10" db="EMBL/GenBank/DDBJ databases">
        <title>Fervidococcus fontis strain 3639Fd - the first crenarchaeon capable of growth on lipids.</title>
        <authorList>
            <person name="Kochetkova T.V."/>
            <person name="Elcheninov A.G."/>
            <person name="Toschakov S.V."/>
            <person name="Kublanov I.V."/>
        </authorList>
    </citation>
    <scope>NUCLEOTIDE SEQUENCE</scope>
    <source>
        <strain evidence="3">3639Fd</strain>
    </source>
</reference>
<dbReference type="Proteomes" id="UP000237153">
    <property type="component" value="Unassembled WGS sequence"/>
</dbReference>
<evidence type="ECO:0000313" key="5">
    <source>
        <dbReference type="Proteomes" id="UP000237153"/>
    </source>
</evidence>
<protein>
    <submittedName>
        <fullName evidence="4">Ribbon-helix-helix protein, CopG family</fullName>
    </submittedName>
</protein>
<organism evidence="4 5">
    <name type="scientific">Fervidicoccus fontis</name>
    <dbReference type="NCBI Taxonomy" id="683846"/>
    <lineage>
        <taxon>Archaea</taxon>
        <taxon>Thermoproteota</taxon>
        <taxon>Thermoprotei</taxon>
        <taxon>Fervidicoccales</taxon>
        <taxon>Fervidicoccaceae</taxon>
        <taxon>Fervidicoccus</taxon>
    </lineage>
</organism>
<comment type="caution">
    <text evidence="4">The sequence shown here is derived from an EMBL/GenBank/DDBJ whole genome shotgun (WGS) entry which is preliminary data.</text>
</comment>
<sequence length="60" mass="6882">MPKNKFVLVTCKIPPEMASAIDRLVEDKIFQSRSEAIRYAIGSLISTHFNKKGKESWIEE</sequence>
<dbReference type="PANTHER" id="PTHR36215">
    <property type="entry name" value="BLL4998 PROTEIN"/>
    <property type="match status" value="1"/>
</dbReference>
<dbReference type="GO" id="GO:0006355">
    <property type="term" value="P:regulation of DNA-templated transcription"/>
    <property type="evidence" value="ECO:0007669"/>
    <property type="project" value="InterPro"/>
</dbReference>